<proteinExistence type="predicted"/>
<dbReference type="InterPro" id="IPR036097">
    <property type="entry name" value="HisK_dim/P_sf"/>
</dbReference>
<dbReference type="GO" id="GO:0005524">
    <property type="term" value="F:ATP binding"/>
    <property type="evidence" value="ECO:0007669"/>
    <property type="project" value="UniProtKB-KW"/>
</dbReference>
<dbReference type="Pfam" id="PF02518">
    <property type="entry name" value="HATPase_c"/>
    <property type="match status" value="1"/>
</dbReference>
<dbReference type="AlphaFoldDB" id="A0A1V1PD48"/>
<dbReference type="InterPro" id="IPR004358">
    <property type="entry name" value="Sig_transdc_His_kin-like_C"/>
</dbReference>
<dbReference type="InterPro" id="IPR005467">
    <property type="entry name" value="His_kinase_dom"/>
</dbReference>
<evidence type="ECO:0000259" key="9">
    <source>
        <dbReference type="PROSITE" id="PS50109"/>
    </source>
</evidence>
<dbReference type="GO" id="GO:0000155">
    <property type="term" value="F:phosphorelay sensor kinase activity"/>
    <property type="evidence" value="ECO:0007669"/>
    <property type="project" value="InterPro"/>
</dbReference>
<dbReference type="Proteomes" id="UP000189670">
    <property type="component" value="Unassembled WGS sequence"/>
</dbReference>
<dbReference type="SUPFAM" id="SSF47384">
    <property type="entry name" value="Homodimeric domain of signal transducing histidine kinase"/>
    <property type="match status" value="1"/>
</dbReference>
<evidence type="ECO:0000256" key="5">
    <source>
        <dbReference type="ARBA" id="ARBA00022741"/>
    </source>
</evidence>
<dbReference type="InterPro" id="IPR036890">
    <property type="entry name" value="HATPase_C_sf"/>
</dbReference>
<comment type="catalytic activity">
    <reaction evidence="1">
        <text>ATP + protein L-histidine = ADP + protein N-phospho-L-histidine.</text>
        <dbReference type="EC" id="2.7.13.3"/>
    </reaction>
</comment>
<dbReference type="PANTHER" id="PTHR43065:SF10">
    <property type="entry name" value="PEROXIDE STRESS-ACTIVATED HISTIDINE KINASE MAK3"/>
    <property type="match status" value="1"/>
</dbReference>
<evidence type="ECO:0000256" key="4">
    <source>
        <dbReference type="ARBA" id="ARBA00022679"/>
    </source>
</evidence>
<dbReference type="InterPro" id="IPR003594">
    <property type="entry name" value="HATPase_dom"/>
</dbReference>
<dbReference type="PRINTS" id="PR00344">
    <property type="entry name" value="BCTRLSENSOR"/>
</dbReference>
<dbReference type="PROSITE" id="PS50109">
    <property type="entry name" value="HIS_KIN"/>
    <property type="match status" value="1"/>
</dbReference>
<dbReference type="EC" id="2.7.13.3" evidence="2"/>
<evidence type="ECO:0000313" key="10">
    <source>
        <dbReference type="EMBL" id="ETR72730.1"/>
    </source>
</evidence>
<evidence type="ECO:0000256" key="3">
    <source>
        <dbReference type="ARBA" id="ARBA00022553"/>
    </source>
</evidence>
<dbReference type="SMART" id="SM00387">
    <property type="entry name" value="HATPase_c"/>
    <property type="match status" value="1"/>
</dbReference>
<sequence length="332" mass="39023">MVNTTTIEKFLCILVRKEESFTIKDVFDKLLYEGLSINSDYSKINNHLNNLTWSNIIERHKDKYRFIYPHLQKKILEDFSSQEFIKYLKEDITYEDTDTIKLISGIEKSIIRDRDKDIAIEANLDIIMRAVHNIRNPAEIIHTMIEVLKRDYKVDNGVAEIINKIERQIIRIEELVYDFNRYIKPFEKRIKKIDIANIINDIINRFMQSNEHMVIKSKFEICNYKIDADEDAIKWAVEEVVKNAIKNKAHLIIIKLNSDLKRIIIHFEDDGVGIDEKYAQRIFDPFFTTDPTSTGLGLAVIKKIIEEHKGIIKFKKSISLSSCFIIDIPIKQ</sequence>
<comment type="caution">
    <text evidence="10">The sequence shown here is derived from an EMBL/GenBank/DDBJ whole genome shotgun (WGS) entry which is preliminary data.</text>
</comment>
<gene>
    <name evidence="10" type="ORF">OMM_01485</name>
</gene>
<evidence type="ECO:0000313" key="11">
    <source>
        <dbReference type="Proteomes" id="UP000189670"/>
    </source>
</evidence>
<evidence type="ECO:0000256" key="6">
    <source>
        <dbReference type="ARBA" id="ARBA00022777"/>
    </source>
</evidence>
<reference evidence="11" key="1">
    <citation type="submission" date="2012-11" db="EMBL/GenBank/DDBJ databases">
        <authorList>
            <person name="Lucero-Rivera Y.E."/>
            <person name="Tovar-Ramirez D."/>
        </authorList>
    </citation>
    <scope>NUCLEOTIDE SEQUENCE [LARGE SCALE GENOMIC DNA]</scope>
    <source>
        <strain evidence="11">Araruama</strain>
    </source>
</reference>
<accession>A0A1V1PD48</accession>
<protein>
    <recommendedName>
        <fullName evidence="2">histidine kinase</fullName>
        <ecNumber evidence="2">2.7.13.3</ecNumber>
    </recommendedName>
</protein>
<evidence type="ECO:0000256" key="7">
    <source>
        <dbReference type="ARBA" id="ARBA00022840"/>
    </source>
</evidence>
<dbReference type="Gene3D" id="1.10.287.130">
    <property type="match status" value="1"/>
</dbReference>
<keyword evidence="5" id="KW-0547">Nucleotide-binding</keyword>
<feature type="domain" description="Histidine kinase" evidence="9">
    <location>
        <begin position="129"/>
        <end position="332"/>
    </location>
</feature>
<keyword evidence="3" id="KW-0597">Phosphoprotein</keyword>
<evidence type="ECO:0000256" key="1">
    <source>
        <dbReference type="ARBA" id="ARBA00000085"/>
    </source>
</evidence>
<organism evidence="10 11">
    <name type="scientific">Candidatus Magnetoglobus multicellularis str. Araruama</name>
    <dbReference type="NCBI Taxonomy" id="890399"/>
    <lineage>
        <taxon>Bacteria</taxon>
        <taxon>Pseudomonadati</taxon>
        <taxon>Thermodesulfobacteriota</taxon>
        <taxon>Desulfobacteria</taxon>
        <taxon>Desulfobacterales</taxon>
        <taxon>Desulfobacteraceae</taxon>
        <taxon>Candidatus Magnetoglobus</taxon>
    </lineage>
</organism>
<evidence type="ECO:0000256" key="2">
    <source>
        <dbReference type="ARBA" id="ARBA00012438"/>
    </source>
</evidence>
<dbReference type="Gene3D" id="3.30.565.10">
    <property type="entry name" value="Histidine kinase-like ATPase, C-terminal domain"/>
    <property type="match status" value="1"/>
</dbReference>
<dbReference type="EMBL" id="ATBP01000118">
    <property type="protein sequence ID" value="ETR72730.1"/>
    <property type="molecule type" value="Genomic_DNA"/>
</dbReference>
<keyword evidence="6 10" id="KW-0418">Kinase</keyword>
<name>A0A1V1PD48_9BACT</name>
<evidence type="ECO:0000256" key="8">
    <source>
        <dbReference type="ARBA" id="ARBA00023012"/>
    </source>
</evidence>
<dbReference type="SUPFAM" id="SSF55874">
    <property type="entry name" value="ATPase domain of HSP90 chaperone/DNA topoisomerase II/histidine kinase"/>
    <property type="match status" value="1"/>
</dbReference>
<keyword evidence="7" id="KW-0067">ATP-binding</keyword>
<dbReference type="PANTHER" id="PTHR43065">
    <property type="entry name" value="SENSOR HISTIDINE KINASE"/>
    <property type="match status" value="1"/>
</dbReference>
<keyword evidence="8" id="KW-0902">Two-component regulatory system</keyword>
<keyword evidence="4" id="KW-0808">Transferase</keyword>